<proteinExistence type="predicted"/>
<dbReference type="WBParaSite" id="ACAC_0000433001-mRNA-1">
    <property type="protein sequence ID" value="ACAC_0000433001-mRNA-1"/>
    <property type="gene ID" value="ACAC_0000433001"/>
</dbReference>
<protein>
    <submittedName>
        <fullName evidence="3">Zinc finger, RING/FYVE/PHD-type</fullName>
    </submittedName>
</protein>
<dbReference type="Proteomes" id="UP000035642">
    <property type="component" value="Unassembled WGS sequence"/>
</dbReference>
<reference evidence="2" key="1">
    <citation type="submission" date="2012-09" db="EMBL/GenBank/DDBJ databases">
        <authorList>
            <person name="Martin A.A."/>
        </authorList>
    </citation>
    <scope>NUCLEOTIDE SEQUENCE</scope>
</reference>
<name>A0A0K0D2N5_ANGCA</name>
<evidence type="ECO:0000313" key="3">
    <source>
        <dbReference type="WBParaSite" id="ACAC_0000433001-mRNA-1"/>
    </source>
</evidence>
<reference evidence="3" key="2">
    <citation type="submission" date="2017-02" db="UniProtKB">
        <authorList>
            <consortium name="WormBaseParasite"/>
        </authorList>
    </citation>
    <scope>IDENTIFICATION</scope>
</reference>
<accession>A0A0K0D2N5</accession>
<keyword evidence="1" id="KW-0812">Transmembrane</keyword>
<evidence type="ECO:0000256" key="1">
    <source>
        <dbReference type="SAM" id="Phobius"/>
    </source>
</evidence>
<keyword evidence="2" id="KW-1185">Reference proteome</keyword>
<organism evidence="2 3">
    <name type="scientific">Angiostrongylus cantonensis</name>
    <name type="common">Rat lungworm</name>
    <dbReference type="NCBI Taxonomy" id="6313"/>
    <lineage>
        <taxon>Eukaryota</taxon>
        <taxon>Metazoa</taxon>
        <taxon>Ecdysozoa</taxon>
        <taxon>Nematoda</taxon>
        <taxon>Chromadorea</taxon>
        <taxon>Rhabditida</taxon>
        <taxon>Rhabditina</taxon>
        <taxon>Rhabditomorpha</taxon>
        <taxon>Strongyloidea</taxon>
        <taxon>Metastrongylidae</taxon>
        <taxon>Angiostrongylus</taxon>
    </lineage>
</organism>
<sequence length="259" mass="29775">MKCFEVTLYVFEAHDISGYSFMSNEKYSRCVLCGDGILTSIETEQYAREGAAKRTLVHFIAKQPTVNLVCNIRVLDCSGCAERSCERHPVLAMLPGVSHSLAYPVVVFKEPHFPLWLLIILLILLLLCCLALFSLAEIAHYFSFPTLCFISTEEVRIFRRQIDMYDSAVPCDRASYRNFAYERDMGRVAPVEGYDEVETRERRFCRSDNEDNDLMERDVKRTHTSTLTHHVVDDDVSSIEERCREEDVHHAVYSQGLPV</sequence>
<keyword evidence="1" id="KW-0472">Membrane</keyword>
<evidence type="ECO:0000313" key="2">
    <source>
        <dbReference type="Proteomes" id="UP000035642"/>
    </source>
</evidence>
<feature type="transmembrane region" description="Helical" evidence="1">
    <location>
        <begin position="113"/>
        <end position="135"/>
    </location>
</feature>
<keyword evidence="1" id="KW-1133">Transmembrane helix</keyword>
<dbReference type="AlphaFoldDB" id="A0A0K0D2N5"/>